<dbReference type="EMBL" id="LUUI01000101">
    <property type="protein sequence ID" value="OAI15633.1"/>
    <property type="molecule type" value="Genomic_DNA"/>
</dbReference>
<dbReference type="OrthoDB" id="8907898at2"/>
<keyword evidence="1" id="KW-0812">Transmembrane</keyword>
<dbReference type="InterPro" id="IPR021877">
    <property type="entry name" value="DUF3487"/>
</dbReference>
<keyword evidence="1" id="KW-0472">Membrane</keyword>
<keyword evidence="3" id="KW-1185">Reference proteome</keyword>
<dbReference type="NCBIfam" id="TIGR03750">
    <property type="entry name" value="conj_TIGR03750"/>
    <property type="match status" value="1"/>
</dbReference>
<evidence type="ECO:0000256" key="1">
    <source>
        <dbReference type="SAM" id="Phobius"/>
    </source>
</evidence>
<reference evidence="2 3" key="1">
    <citation type="submission" date="2016-03" db="EMBL/GenBank/DDBJ databases">
        <authorList>
            <person name="Ploux O."/>
        </authorList>
    </citation>
    <scope>NUCLEOTIDE SEQUENCE [LARGE SCALE GENOMIC DNA]</scope>
    <source>
        <strain evidence="2 3">R-45370</strain>
    </source>
</reference>
<dbReference type="AlphaFoldDB" id="A0A177NDX4"/>
<dbReference type="RefSeq" id="WP_066982128.1">
    <property type="nucleotide sequence ID" value="NZ_LUUI01000101.1"/>
</dbReference>
<feature type="transmembrane region" description="Helical" evidence="1">
    <location>
        <begin position="27"/>
        <end position="47"/>
    </location>
</feature>
<dbReference type="Proteomes" id="UP000078476">
    <property type="component" value="Unassembled WGS sequence"/>
</dbReference>
<gene>
    <name evidence="2" type="ORF">A1359_09505</name>
</gene>
<organism evidence="2 3">
    <name type="scientific">Methylomonas lenta</name>
    <dbReference type="NCBI Taxonomy" id="980561"/>
    <lineage>
        <taxon>Bacteria</taxon>
        <taxon>Pseudomonadati</taxon>
        <taxon>Pseudomonadota</taxon>
        <taxon>Gammaproteobacteria</taxon>
        <taxon>Methylococcales</taxon>
        <taxon>Methylococcaceae</taxon>
        <taxon>Methylomonas</taxon>
    </lineage>
</organism>
<dbReference type="STRING" id="980561.A1359_09505"/>
<name>A0A177NDX4_9GAMM</name>
<protein>
    <submittedName>
        <fullName evidence="2">Conjugal transfer protein</fullName>
    </submittedName>
</protein>
<dbReference type="Pfam" id="PF11990">
    <property type="entry name" value="DUF3487"/>
    <property type="match status" value="1"/>
</dbReference>
<accession>A0A177NDX4</accession>
<comment type="caution">
    <text evidence="2">The sequence shown here is derived from an EMBL/GenBank/DDBJ whole genome shotgun (WGS) entry which is preliminary data.</text>
</comment>
<evidence type="ECO:0000313" key="3">
    <source>
        <dbReference type="Proteomes" id="UP000078476"/>
    </source>
</evidence>
<proteinExistence type="predicted"/>
<keyword evidence="1" id="KW-1133">Transmembrane helix</keyword>
<evidence type="ECO:0000313" key="2">
    <source>
        <dbReference type="EMBL" id="OAI15633.1"/>
    </source>
</evidence>
<sequence>MDDFSETLADRLNQEPVIFRGSTHSELGLILLLATLFWLPVSLLIAACLGAPAMGLGLAMVGVLVTIVFGSTWFQRIKRGRPDYYYQHRLMIFLHRLGLRNTRLILSSGHWDLGRAEWQAPFRAT</sequence>
<feature type="transmembrane region" description="Helical" evidence="1">
    <location>
        <begin position="53"/>
        <end position="74"/>
    </location>
</feature>